<dbReference type="GO" id="GO:0000724">
    <property type="term" value="P:double-strand break repair via homologous recombination"/>
    <property type="evidence" value="ECO:0007669"/>
    <property type="project" value="TreeGrafter"/>
</dbReference>
<dbReference type="InterPro" id="IPR011545">
    <property type="entry name" value="DEAD/DEAH_box_helicase_dom"/>
</dbReference>
<name>A0A0M0LR78_9EUKA</name>
<dbReference type="GO" id="GO:0043138">
    <property type="term" value="F:3'-5' DNA helicase activity"/>
    <property type="evidence" value="ECO:0007669"/>
    <property type="project" value="TreeGrafter"/>
</dbReference>
<keyword evidence="4" id="KW-0539">Nucleus</keyword>
<dbReference type="GO" id="GO:0005737">
    <property type="term" value="C:cytoplasm"/>
    <property type="evidence" value="ECO:0007669"/>
    <property type="project" value="TreeGrafter"/>
</dbReference>
<dbReference type="InterPro" id="IPR014001">
    <property type="entry name" value="Helicase_ATP-bd"/>
</dbReference>
<dbReference type="Proteomes" id="UP000037460">
    <property type="component" value="Unassembled WGS sequence"/>
</dbReference>
<keyword evidence="3" id="KW-0413">Isomerase</keyword>
<dbReference type="GO" id="GO:0009378">
    <property type="term" value="F:four-way junction helicase activity"/>
    <property type="evidence" value="ECO:0007669"/>
    <property type="project" value="TreeGrafter"/>
</dbReference>
<dbReference type="PANTHER" id="PTHR13710">
    <property type="entry name" value="DNA HELICASE RECQ FAMILY MEMBER"/>
    <property type="match status" value="1"/>
</dbReference>
<evidence type="ECO:0000256" key="1">
    <source>
        <dbReference type="ARBA" id="ARBA00005446"/>
    </source>
</evidence>
<dbReference type="PROSITE" id="PS51192">
    <property type="entry name" value="HELICASE_ATP_BIND_1"/>
    <property type="match status" value="1"/>
</dbReference>
<dbReference type="GO" id="GO:0005634">
    <property type="term" value="C:nucleus"/>
    <property type="evidence" value="ECO:0007669"/>
    <property type="project" value="TreeGrafter"/>
</dbReference>
<dbReference type="OrthoDB" id="10261556at2759"/>
<keyword evidence="2" id="KW-0238">DNA-binding</keyword>
<evidence type="ECO:0000259" key="5">
    <source>
        <dbReference type="PROSITE" id="PS51192"/>
    </source>
</evidence>
<dbReference type="AlphaFoldDB" id="A0A0M0LR78"/>
<evidence type="ECO:0000256" key="4">
    <source>
        <dbReference type="ARBA" id="ARBA00023242"/>
    </source>
</evidence>
<organism evidence="6 7">
    <name type="scientific">Chrysochromulina tobinii</name>
    <dbReference type="NCBI Taxonomy" id="1460289"/>
    <lineage>
        <taxon>Eukaryota</taxon>
        <taxon>Haptista</taxon>
        <taxon>Haptophyta</taxon>
        <taxon>Prymnesiophyceae</taxon>
        <taxon>Prymnesiales</taxon>
        <taxon>Chrysochromulinaceae</taxon>
        <taxon>Chrysochromulina</taxon>
    </lineage>
</organism>
<sequence length="828" mass="86316">MNFQKCVGPIKLNGARSSCGCLKAEDAPPCHVTLYASFQEILEPAAFKWAFPSTTGGVAGGATHVAALLTAAEEVVTEKSVKLSKERKTYPRFLLLGWQRRSTPLPSPQPLAPLPLSIFASPCAAATAAHVDDDDDDSASDRRAPQGDGELQAAVHLLHEVHGLGRASIEFWRLVEERCPSAPALVGTHFADNSYARRHAPAFSTPRGAYVGRVPWVPPADVSTALPAVSAAVDAVAALGTRAERTCALYGMPERAAATGGAVAAAAAAVAWAAADAGCEREAMAVWIGCVKLPRDRGVLQRARAAVTARRLDAPEGAALVLLGLGGCVGSGRTSAADPLLAALVAAFGVPASSIWAWRRAHSLGQSAALARLAADSDACGPAALARELGLGTAGLARLAALLVQHSTLEHARHILGDAGAADEAAIAIAALLGAAEEGGHVPSAMDALARQMRDDVHEAHEARLVRTASVLELRSALENERKPLRASVANVLRQLRLLTEHADDANGGLHGALTRTSQLFDLAASPARGVGAVARDVLFRLLSALATAELATLSSPRPASGEALALSRMPLVDAAAAAALARLGANVPRFGYFVEEDEALHALGRQRRELKPQQLEALAAWRRGADFIGQLPCGFGKTLLFQLPALLAPGGGVAISPLSALMRTQVEALPPGAAAAAAKHGLAHAWLLYAAGAVQLLYTAPESAAKHAALLCWACAKRGCACVAVDEAHCALPEPVGNLLFRPDYGELRTVLARLRGAAPLMPLMALTATATREERTRELPEALGLRPDHAIVHASVVRRDLVMRTLVAPKLEQIAALLRIDPTRAA</sequence>
<protein>
    <submittedName>
        <fullName evidence="6">ATP-dependent DNA helicase</fullName>
    </submittedName>
</protein>
<dbReference type="PANTHER" id="PTHR13710:SF153">
    <property type="entry name" value="RECQ-LIKE DNA HELICASE BLM"/>
    <property type="match status" value="1"/>
</dbReference>
<feature type="non-terminal residue" evidence="6">
    <location>
        <position position="828"/>
    </location>
</feature>
<dbReference type="InterPro" id="IPR027417">
    <property type="entry name" value="P-loop_NTPase"/>
</dbReference>
<dbReference type="GO" id="GO:0005694">
    <property type="term" value="C:chromosome"/>
    <property type="evidence" value="ECO:0007669"/>
    <property type="project" value="TreeGrafter"/>
</dbReference>
<evidence type="ECO:0000313" key="6">
    <source>
        <dbReference type="EMBL" id="KOO53476.1"/>
    </source>
</evidence>
<proteinExistence type="inferred from homology"/>
<keyword evidence="6" id="KW-0067">ATP-binding</keyword>
<dbReference type="Gene3D" id="3.40.50.300">
    <property type="entry name" value="P-loop containing nucleotide triphosphate hydrolases"/>
    <property type="match status" value="1"/>
</dbReference>
<evidence type="ECO:0000256" key="2">
    <source>
        <dbReference type="ARBA" id="ARBA00023125"/>
    </source>
</evidence>
<comment type="caution">
    <text evidence="6">The sequence shown here is derived from an EMBL/GenBank/DDBJ whole genome shotgun (WGS) entry which is preliminary data.</text>
</comment>
<dbReference type="Pfam" id="PF00270">
    <property type="entry name" value="DEAD"/>
    <property type="match status" value="1"/>
</dbReference>
<dbReference type="GO" id="GO:0005524">
    <property type="term" value="F:ATP binding"/>
    <property type="evidence" value="ECO:0007669"/>
    <property type="project" value="InterPro"/>
</dbReference>
<keyword evidence="7" id="KW-1185">Reference proteome</keyword>
<feature type="domain" description="Helicase ATP-binding" evidence="5">
    <location>
        <begin position="619"/>
        <end position="790"/>
    </location>
</feature>
<accession>A0A0M0LR78</accession>
<comment type="similarity">
    <text evidence="1">Belongs to the helicase family. RecQ subfamily.</text>
</comment>
<keyword evidence="6" id="KW-0547">Nucleotide-binding</keyword>
<reference evidence="7" key="1">
    <citation type="journal article" date="2015" name="PLoS Genet.">
        <title>Genome Sequence and Transcriptome Analyses of Chrysochromulina tobin: Metabolic Tools for Enhanced Algal Fitness in the Prominent Order Prymnesiales (Haptophyceae).</title>
        <authorList>
            <person name="Hovde B.T."/>
            <person name="Deodato C.R."/>
            <person name="Hunsperger H.M."/>
            <person name="Ryken S.A."/>
            <person name="Yost W."/>
            <person name="Jha R.K."/>
            <person name="Patterson J."/>
            <person name="Monnat R.J. Jr."/>
            <person name="Barlow S.B."/>
            <person name="Starkenburg S.R."/>
            <person name="Cattolico R.A."/>
        </authorList>
    </citation>
    <scope>NUCLEOTIDE SEQUENCE</scope>
    <source>
        <strain evidence="7">CCMP291</strain>
    </source>
</reference>
<evidence type="ECO:0000256" key="3">
    <source>
        <dbReference type="ARBA" id="ARBA00023235"/>
    </source>
</evidence>
<keyword evidence="6" id="KW-0378">Hydrolase</keyword>
<keyword evidence="6" id="KW-0347">Helicase</keyword>
<dbReference type="EMBL" id="JWZX01000212">
    <property type="protein sequence ID" value="KOO53476.1"/>
    <property type="molecule type" value="Genomic_DNA"/>
</dbReference>
<dbReference type="SUPFAM" id="SSF52540">
    <property type="entry name" value="P-loop containing nucleoside triphosphate hydrolases"/>
    <property type="match status" value="1"/>
</dbReference>
<dbReference type="GO" id="GO:0003677">
    <property type="term" value="F:DNA binding"/>
    <property type="evidence" value="ECO:0007669"/>
    <property type="project" value="UniProtKB-KW"/>
</dbReference>
<evidence type="ECO:0000313" key="7">
    <source>
        <dbReference type="Proteomes" id="UP000037460"/>
    </source>
</evidence>
<dbReference type="SMART" id="SM00487">
    <property type="entry name" value="DEXDc"/>
    <property type="match status" value="1"/>
</dbReference>
<gene>
    <name evidence="6" type="ORF">Ctob_015568</name>
</gene>